<feature type="binding site" evidence="6">
    <location>
        <position position="219"/>
    </location>
    <ligand>
        <name>AMP</name>
        <dbReference type="ChEBI" id="CHEBI:456215"/>
    </ligand>
</feature>
<dbReference type="HAMAP" id="MF_01965">
    <property type="entry name" value="NADHX_dehydratase"/>
    <property type="match status" value="1"/>
</dbReference>
<organism evidence="8 9">
    <name type="scientific">Ligilactobacillus faecis</name>
    <dbReference type="NCBI Taxonomy" id="762833"/>
    <lineage>
        <taxon>Bacteria</taxon>
        <taxon>Bacillati</taxon>
        <taxon>Bacillota</taxon>
        <taxon>Bacilli</taxon>
        <taxon>Lactobacillales</taxon>
        <taxon>Lactobacillaceae</taxon>
        <taxon>Ligilactobacillus</taxon>
    </lineage>
</organism>
<reference evidence="8 9" key="1">
    <citation type="submission" date="2024-03" db="EMBL/GenBank/DDBJ databases">
        <title>Mouse gut bacterial collection (mGBC) of GemPharmatech.</title>
        <authorList>
            <person name="He Y."/>
            <person name="Dong L."/>
            <person name="Wu D."/>
            <person name="Gao X."/>
            <person name="Lin Z."/>
        </authorList>
    </citation>
    <scope>NUCLEOTIDE SEQUENCE [LARGE SCALE GENOMIC DNA]</scope>
    <source>
        <strain evidence="8 9">15-30</strain>
    </source>
</reference>
<dbReference type="EC" id="4.2.1.136" evidence="6"/>
<feature type="binding site" evidence="6">
    <location>
        <position position="155"/>
    </location>
    <ligand>
        <name>(6S)-NADPHX</name>
        <dbReference type="ChEBI" id="CHEBI:64076"/>
    </ligand>
</feature>
<evidence type="ECO:0000259" key="7">
    <source>
        <dbReference type="PROSITE" id="PS51383"/>
    </source>
</evidence>
<dbReference type="PROSITE" id="PS51383">
    <property type="entry name" value="YJEF_C_3"/>
    <property type="match status" value="1"/>
</dbReference>
<evidence type="ECO:0000256" key="4">
    <source>
        <dbReference type="ARBA" id="ARBA00023027"/>
    </source>
</evidence>
<dbReference type="PANTHER" id="PTHR12592">
    <property type="entry name" value="ATP-DEPENDENT (S)-NAD(P)H-HYDRATE DEHYDRATASE FAMILY MEMBER"/>
    <property type="match status" value="1"/>
</dbReference>
<protein>
    <recommendedName>
        <fullName evidence="6">ADP-dependent (S)-NAD(P)H-hydrate dehydratase</fullName>
        <ecNumber evidence="6">4.2.1.136</ecNumber>
    </recommendedName>
    <alternativeName>
        <fullName evidence="6">ADP-dependent NAD(P)HX dehydratase</fullName>
    </alternativeName>
</protein>
<evidence type="ECO:0000256" key="3">
    <source>
        <dbReference type="ARBA" id="ARBA00022857"/>
    </source>
</evidence>
<comment type="function">
    <text evidence="6">Catalyzes the dehydration of the S-form of NAD(P)HX at the expense of ADP, which is converted to AMP. Together with NAD(P)HX epimerase, which catalyzes the epimerization of the S- and R-forms, the enzyme allows the repair of both epimers of NAD(P)HX, a damaged form of NAD(P)H that is a result of enzymatic or heat-dependent hydration.</text>
</comment>
<gene>
    <name evidence="6" type="primary">nnrD</name>
    <name evidence="8" type="ORF">AALT52_09115</name>
</gene>
<evidence type="ECO:0000256" key="1">
    <source>
        <dbReference type="ARBA" id="ARBA00022741"/>
    </source>
</evidence>
<dbReference type="NCBIfam" id="TIGR00196">
    <property type="entry name" value="yjeF_cterm"/>
    <property type="match status" value="1"/>
</dbReference>
<comment type="similarity">
    <text evidence="6">Belongs to the NnrD/CARKD family.</text>
</comment>
<dbReference type="RefSeq" id="WP_369943048.1">
    <property type="nucleotide sequence ID" value="NZ_JBCLUF010000041.1"/>
</dbReference>
<dbReference type="Pfam" id="PF01256">
    <property type="entry name" value="Carb_kinase"/>
    <property type="match status" value="1"/>
</dbReference>
<comment type="subunit">
    <text evidence="6">Homotetramer.</text>
</comment>
<evidence type="ECO:0000313" key="9">
    <source>
        <dbReference type="Proteomes" id="UP001565236"/>
    </source>
</evidence>
<dbReference type="SUPFAM" id="SSF53613">
    <property type="entry name" value="Ribokinase-like"/>
    <property type="match status" value="1"/>
</dbReference>
<comment type="cofactor">
    <cofactor evidence="6">
        <name>Mg(2+)</name>
        <dbReference type="ChEBI" id="CHEBI:18420"/>
    </cofactor>
</comment>
<dbReference type="Proteomes" id="UP001565236">
    <property type="component" value="Unassembled WGS sequence"/>
</dbReference>
<feature type="domain" description="YjeF C-terminal" evidence="7">
    <location>
        <begin position="5"/>
        <end position="279"/>
    </location>
</feature>
<comment type="catalytic activity">
    <reaction evidence="6">
        <text>(6S)-NADHX + ADP = AMP + phosphate + NADH + H(+)</text>
        <dbReference type="Rhea" id="RHEA:32223"/>
        <dbReference type="ChEBI" id="CHEBI:15378"/>
        <dbReference type="ChEBI" id="CHEBI:43474"/>
        <dbReference type="ChEBI" id="CHEBI:57945"/>
        <dbReference type="ChEBI" id="CHEBI:64074"/>
        <dbReference type="ChEBI" id="CHEBI:456215"/>
        <dbReference type="ChEBI" id="CHEBI:456216"/>
        <dbReference type="EC" id="4.2.1.136"/>
    </reaction>
</comment>
<dbReference type="PROSITE" id="PS01050">
    <property type="entry name" value="YJEF_C_2"/>
    <property type="match status" value="1"/>
</dbReference>
<accession>A0ABV4DV58</accession>
<dbReference type="InterPro" id="IPR017953">
    <property type="entry name" value="Carbohydrate_kinase_pred_CS"/>
</dbReference>
<comment type="catalytic activity">
    <reaction evidence="6">
        <text>(6S)-NADPHX + ADP = AMP + phosphate + NADPH + H(+)</text>
        <dbReference type="Rhea" id="RHEA:32235"/>
        <dbReference type="ChEBI" id="CHEBI:15378"/>
        <dbReference type="ChEBI" id="CHEBI:43474"/>
        <dbReference type="ChEBI" id="CHEBI:57783"/>
        <dbReference type="ChEBI" id="CHEBI:64076"/>
        <dbReference type="ChEBI" id="CHEBI:456215"/>
        <dbReference type="ChEBI" id="CHEBI:456216"/>
        <dbReference type="EC" id="4.2.1.136"/>
    </reaction>
</comment>
<dbReference type="InterPro" id="IPR000631">
    <property type="entry name" value="CARKD"/>
</dbReference>
<name>A0ABV4DV58_9LACO</name>
<evidence type="ECO:0000313" key="8">
    <source>
        <dbReference type="EMBL" id="MEY8663044.1"/>
    </source>
</evidence>
<evidence type="ECO:0000256" key="6">
    <source>
        <dbReference type="HAMAP-Rule" id="MF_01965"/>
    </source>
</evidence>
<evidence type="ECO:0000256" key="2">
    <source>
        <dbReference type="ARBA" id="ARBA00022840"/>
    </source>
</evidence>
<dbReference type="Gene3D" id="3.40.1190.20">
    <property type="match status" value="1"/>
</dbReference>
<keyword evidence="4 6" id="KW-0520">NAD</keyword>
<feature type="binding site" evidence="6">
    <location>
        <begin position="190"/>
        <end position="194"/>
    </location>
    <ligand>
        <name>AMP</name>
        <dbReference type="ChEBI" id="CHEBI:456215"/>
    </ligand>
</feature>
<keyword evidence="2 6" id="KW-0067">ATP-binding</keyword>
<proteinExistence type="inferred from homology"/>
<evidence type="ECO:0000256" key="5">
    <source>
        <dbReference type="ARBA" id="ARBA00023239"/>
    </source>
</evidence>
<dbReference type="PANTHER" id="PTHR12592:SF0">
    <property type="entry name" value="ATP-DEPENDENT (S)-NAD(P)H-HYDRATE DEHYDRATASE"/>
    <property type="match status" value="1"/>
</dbReference>
<sequence>MKFITEKILDQVICKRPLNSHKGDYGKILLIAGSSQMGGAALMATSATVHSGAGLVTCATSATNKTALHTLIPEAMFLDYTDQAALVEKISSADVIVVGPGLAQGQTTIEILELLFLEIRPTTALIIDGTALTLLAKYPKLQTQLPKCPLILTPHQMEWQRLSQIKITDQNDPTKNQDVQQKLHATVVLKKFQSEIYHQNGTISQLTIGGPYMATGGMGDTLTGIIAAFLGQFKQVERSLALEAAVYLHSAVASELAQTRYVVLPTILSSQIPFFMARYSK</sequence>
<feature type="binding site" evidence="6">
    <location>
        <position position="40"/>
    </location>
    <ligand>
        <name>(6S)-NADPHX</name>
        <dbReference type="ChEBI" id="CHEBI:64076"/>
    </ligand>
</feature>
<keyword evidence="3 6" id="KW-0521">NADP</keyword>
<dbReference type="InterPro" id="IPR029056">
    <property type="entry name" value="Ribokinase-like"/>
</dbReference>
<keyword evidence="9" id="KW-1185">Reference proteome</keyword>
<dbReference type="CDD" id="cd01171">
    <property type="entry name" value="YXKO-related"/>
    <property type="match status" value="1"/>
</dbReference>
<feature type="binding site" evidence="6">
    <location>
        <position position="220"/>
    </location>
    <ligand>
        <name>(6S)-NADPHX</name>
        <dbReference type="ChEBI" id="CHEBI:64076"/>
    </ligand>
</feature>
<dbReference type="EMBL" id="JBCLUF010000041">
    <property type="protein sequence ID" value="MEY8663044.1"/>
    <property type="molecule type" value="Genomic_DNA"/>
</dbReference>
<comment type="caution">
    <text evidence="8">The sequence shown here is derived from an EMBL/GenBank/DDBJ whole genome shotgun (WGS) entry which is preliminary data.</text>
</comment>
<keyword evidence="5 6" id="KW-0456">Lyase</keyword>
<keyword evidence="1 6" id="KW-0547">Nucleotide-binding</keyword>
<feature type="binding site" evidence="6">
    <location>
        <position position="101"/>
    </location>
    <ligand>
        <name>(6S)-NADPHX</name>
        <dbReference type="ChEBI" id="CHEBI:64076"/>
    </ligand>
</feature>